<dbReference type="PANTHER" id="PTHR13887:SF41">
    <property type="entry name" value="THIOREDOXIN SUPERFAMILY PROTEIN"/>
    <property type="match status" value="1"/>
</dbReference>
<dbReference type="InterPro" id="IPR001853">
    <property type="entry name" value="DSBA-like_thioredoxin_dom"/>
</dbReference>
<dbReference type="InterPro" id="IPR036249">
    <property type="entry name" value="Thioredoxin-like_sf"/>
</dbReference>
<organism evidence="2 3">
    <name type="scientific">Paraglaciecola mesophila</name>
    <dbReference type="NCBI Taxonomy" id="197222"/>
    <lineage>
        <taxon>Bacteria</taxon>
        <taxon>Pseudomonadati</taxon>
        <taxon>Pseudomonadota</taxon>
        <taxon>Gammaproteobacteria</taxon>
        <taxon>Alteromonadales</taxon>
        <taxon>Alteromonadaceae</taxon>
        <taxon>Paraglaciecola</taxon>
    </lineage>
</organism>
<protein>
    <recommendedName>
        <fullName evidence="1">DSBA-like thioredoxin domain-containing protein</fullName>
    </recommendedName>
</protein>
<dbReference type="OrthoDB" id="9799122at2"/>
<feature type="domain" description="DSBA-like thioredoxin" evidence="1">
    <location>
        <begin position="7"/>
        <end position="208"/>
    </location>
</feature>
<dbReference type="AlphaFoldDB" id="A0A857JEP5"/>
<accession>A0A857JEP5</accession>
<dbReference type="RefSeq" id="WP_160178366.1">
    <property type="nucleotide sequence ID" value="NZ_CP047656.1"/>
</dbReference>
<dbReference type="GO" id="GO:0016491">
    <property type="term" value="F:oxidoreductase activity"/>
    <property type="evidence" value="ECO:0007669"/>
    <property type="project" value="InterPro"/>
</dbReference>
<gene>
    <name evidence="2" type="ORF">FX988_00709</name>
</gene>
<dbReference type="Gene3D" id="3.40.30.10">
    <property type="entry name" value="Glutaredoxin"/>
    <property type="match status" value="1"/>
</dbReference>
<dbReference type="CDD" id="cd03024">
    <property type="entry name" value="DsbA_FrnE"/>
    <property type="match status" value="1"/>
</dbReference>
<evidence type="ECO:0000313" key="3">
    <source>
        <dbReference type="Proteomes" id="UP000464524"/>
    </source>
</evidence>
<dbReference type="Proteomes" id="UP000464524">
    <property type="component" value="Chromosome"/>
</dbReference>
<sequence length="219" mass="25061">MNKQIKIDFVSDAVCPWCAIGYTRLKQAIAKLNLVEEVHIEWQPFFLNPEMPLEGENIYDYGTRKYGRTKQEGDLNRANITQLGNEAGFTFNFTDNSRVLNTRDAHTLLDFLKGTKEQTELKEKLFNAFFTEQKDISDRKVLEQLLIDTGVKVPNISKILDDQDTQNRIANKVSHWHSLGITVVPTMIFNNELVVNGSRTIEAYKQILTELVSSYSLTA</sequence>
<evidence type="ECO:0000259" key="1">
    <source>
        <dbReference type="Pfam" id="PF01323"/>
    </source>
</evidence>
<dbReference type="KEGG" id="pmes:FX988_00709"/>
<keyword evidence="3" id="KW-1185">Reference proteome</keyword>
<dbReference type="EMBL" id="CP047656">
    <property type="protein sequence ID" value="QHJ10495.1"/>
    <property type="molecule type" value="Genomic_DNA"/>
</dbReference>
<proteinExistence type="predicted"/>
<dbReference type="PANTHER" id="PTHR13887">
    <property type="entry name" value="GLUTATHIONE S-TRANSFERASE KAPPA"/>
    <property type="match status" value="1"/>
</dbReference>
<dbReference type="Pfam" id="PF01323">
    <property type="entry name" value="DSBA"/>
    <property type="match status" value="1"/>
</dbReference>
<dbReference type="SUPFAM" id="SSF52833">
    <property type="entry name" value="Thioredoxin-like"/>
    <property type="match status" value="1"/>
</dbReference>
<reference evidence="2 3" key="1">
    <citation type="submission" date="2019-12" db="EMBL/GenBank/DDBJ databases">
        <title>Genome sequencing and assembly of endphytes of Porphyra tenera.</title>
        <authorList>
            <person name="Park J.M."/>
            <person name="Shin R."/>
            <person name="Jo S.H."/>
        </authorList>
    </citation>
    <scope>NUCLEOTIDE SEQUENCE [LARGE SCALE GENOMIC DNA]</scope>
    <source>
        <strain evidence="2 3">GPM4</strain>
    </source>
</reference>
<evidence type="ECO:0000313" key="2">
    <source>
        <dbReference type="EMBL" id="QHJ10495.1"/>
    </source>
</evidence>
<name>A0A857JEP5_9ALTE</name>